<keyword evidence="6 7" id="KW-0472">Membrane</keyword>
<keyword evidence="4 7" id="KW-0812">Transmembrane</keyword>
<feature type="transmembrane region" description="Helical" evidence="7">
    <location>
        <begin position="310"/>
        <end position="327"/>
    </location>
</feature>
<dbReference type="InterPro" id="IPR011701">
    <property type="entry name" value="MFS"/>
</dbReference>
<evidence type="ECO:0000256" key="1">
    <source>
        <dbReference type="ARBA" id="ARBA00004651"/>
    </source>
</evidence>
<feature type="domain" description="Major facilitator superfamily (MFS) profile" evidence="8">
    <location>
        <begin position="7"/>
        <end position="393"/>
    </location>
</feature>
<feature type="transmembrane region" description="Helical" evidence="7">
    <location>
        <begin position="46"/>
        <end position="66"/>
    </location>
</feature>
<gene>
    <name evidence="9" type="ORF">K5V21_15780</name>
</gene>
<dbReference type="Proteomes" id="UP001299068">
    <property type="component" value="Unassembled WGS sequence"/>
</dbReference>
<evidence type="ECO:0000256" key="4">
    <source>
        <dbReference type="ARBA" id="ARBA00022692"/>
    </source>
</evidence>
<dbReference type="PANTHER" id="PTHR43414">
    <property type="entry name" value="MULTIDRUG RESISTANCE PROTEIN MDTG"/>
    <property type="match status" value="1"/>
</dbReference>
<name>A0ABS7L1G2_CLOSR</name>
<feature type="transmembrane region" description="Helical" evidence="7">
    <location>
        <begin position="339"/>
        <end position="363"/>
    </location>
</feature>
<feature type="transmembrane region" description="Helical" evidence="7">
    <location>
        <begin position="278"/>
        <end position="298"/>
    </location>
</feature>
<keyword evidence="2" id="KW-0813">Transport</keyword>
<reference evidence="9 10" key="1">
    <citation type="journal article" date="2021" name="Cell Host Microbe">
        <title>in vivo commensal control of Clostridioides difficile virulence.</title>
        <authorList>
            <person name="Girinathan B.P."/>
            <person name="Dibenedetto N."/>
            <person name="Worley J.N."/>
            <person name="Peltier J."/>
            <person name="Arrieta-Ortiz M.L."/>
            <person name="Rupa Christinal Immanuel S."/>
            <person name="Lavin R."/>
            <person name="Delaney M.L."/>
            <person name="Cummins C."/>
            <person name="Hoffmann M."/>
            <person name="Luo Y."/>
            <person name="Gonzalez-Escalona N."/>
            <person name="Allard M."/>
            <person name="Onderdonk A.B."/>
            <person name="Gerber G.K."/>
            <person name="Sonenshein A.L."/>
            <person name="Baliga N."/>
            <person name="Dupuy B."/>
            <person name="Bry L."/>
        </authorList>
    </citation>
    <scope>NUCLEOTIDE SEQUENCE [LARGE SCALE GENOMIC DNA]</scope>
    <source>
        <strain evidence="9 10">DSM 599</strain>
    </source>
</reference>
<evidence type="ECO:0000313" key="10">
    <source>
        <dbReference type="Proteomes" id="UP001299068"/>
    </source>
</evidence>
<feature type="transmembrane region" description="Helical" evidence="7">
    <location>
        <begin position="247"/>
        <end position="266"/>
    </location>
</feature>
<keyword evidence="5 7" id="KW-1133">Transmembrane helix</keyword>
<keyword evidence="10" id="KW-1185">Reference proteome</keyword>
<dbReference type="Gene3D" id="1.20.1250.20">
    <property type="entry name" value="MFS general substrate transporter like domains"/>
    <property type="match status" value="1"/>
</dbReference>
<evidence type="ECO:0000256" key="3">
    <source>
        <dbReference type="ARBA" id="ARBA00022475"/>
    </source>
</evidence>
<dbReference type="CDD" id="cd17391">
    <property type="entry name" value="MFS_MdtG_MDR_like"/>
    <property type="match status" value="1"/>
</dbReference>
<dbReference type="PROSITE" id="PS50850">
    <property type="entry name" value="MFS"/>
    <property type="match status" value="1"/>
</dbReference>
<evidence type="ECO:0000259" key="8">
    <source>
        <dbReference type="PROSITE" id="PS50850"/>
    </source>
</evidence>
<evidence type="ECO:0000256" key="6">
    <source>
        <dbReference type="ARBA" id="ARBA00023136"/>
    </source>
</evidence>
<feature type="transmembrane region" description="Helical" evidence="7">
    <location>
        <begin position="163"/>
        <end position="185"/>
    </location>
</feature>
<dbReference type="PRINTS" id="PR01035">
    <property type="entry name" value="TCRTETA"/>
</dbReference>
<evidence type="ECO:0000256" key="5">
    <source>
        <dbReference type="ARBA" id="ARBA00022989"/>
    </source>
</evidence>
<feature type="transmembrane region" description="Helical" evidence="7">
    <location>
        <begin position="78"/>
        <end position="97"/>
    </location>
</feature>
<dbReference type="SUPFAM" id="SSF103473">
    <property type="entry name" value="MFS general substrate transporter"/>
    <property type="match status" value="1"/>
</dbReference>
<sequence>MENWKRNLIICWFGTFITMVGMSQIAPILPIYIKQLGISDVTMIEQLSGIAFGVTFVVSGIFSPIWGKLADKYGRKPMLLRASLGMAIVVLLMGFVHNVYVLIGLRLLQGTISGYSTACTTLIATQTDREHAGTALGTLSTAGVAGSLLGPMIGGYLEGVTGIRSVFFITGVLLLIVFISTILFVKEDFQVSKEKALKFKEVWDIIPNKNLMIAMFVTSFVLQLAFYSIEPIITVYVTDLSKNATNIAFISGMVFSTSGLANILAARRLGRLSDRIGAHKVMLVALIFAGIIFIPQAFVKNPWQLMGLRFFLGLSAAGLNPSINAIIKKITPDKIVGRAFGFNMSAQYFGTFGGSILGGQVAAFFGIKYIFFITSTLLLLNGLWVYKLVYKKIEE</sequence>
<organism evidence="9 10">
    <name type="scientific">Clostridium sardiniense</name>
    <name type="common">Clostridium absonum</name>
    <dbReference type="NCBI Taxonomy" id="29369"/>
    <lineage>
        <taxon>Bacteria</taxon>
        <taxon>Bacillati</taxon>
        <taxon>Bacillota</taxon>
        <taxon>Clostridia</taxon>
        <taxon>Eubacteriales</taxon>
        <taxon>Clostridiaceae</taxon>
        <taxon>Clostridium</taxon>
    </lineage>
</organism>
<dbReference type="Pfam" id="PF07690">
    <property type="entry name" value="MFS_1"/>
    <property type="match status" value="1"/>
</dbReference>
<evidence type="ECO:0000256" key="7">
    <source>
        <dbReference type="SAM" id="Phobius"/>
    </source>
</evidence>
<feature type="transmembrane region" description="Helical" evidence="7">
    <location>
        <begin position="206"/>
        <end position="227"/>
    </location>
</feature>
<dbReference type="InterPro" id="IPR001958">
    <property type="entry name" value="Tet-R_TetA/multi-R_MdtG-like"/>
</dbReference>
<feature type="transmembrane region" description="Helical" evidence="7">
    <location>
        <begin position="7"/>
        <end position="26"/>
    </location>
</feature>
<proteinExistence type="predicted"/>
<keyword evidence="3" id="KW-1003">Cell membrane</keyword>
<comment type="caution">
    <text evidence="9">The sequence shown here is derived from an EMBL/GenBank/DDBJ whole genome shotgun (WGS) entry which is preliminary data.</text>
</comment>
<protein>
    <submittedName>
        <fullName evidence="9">Multidrug efflux MFS transporter</fullName>
    </submittedName>
</protein>
<comment type="subcellular location">
    <subcellularLocation>
        <location evidence="1">Cell membrane</location>
        <topology evidence="1">Multi-pass membrane protein</topology>
    </subcellularLocation>
</comment>
<accession>A0ABS7L1G2</accession>
<evidence type="ECO:0000313" key="9">
    <source>
        <dbReference type="EMBL" id="MBY0756905.1"/>
    </source>
</evidence>
<dbReference type="RefSeq" id="WP_221862111.1">
    <property type="nucleotide sequence ID" value="NZ_JAIKTU010000014.1"/>
</dbReference>
<dbReference type="EMBL" id="JAIKTU010000014">
    <property type="protein sequence ID" value="MBY0756905.1"/>
    <property type="molecule type" value="Genomic_DNA"/>
</dbReference>
<dbReference type="Gene3D" id="1.20.1720.10">
    <property type="entry name" value="Multidrug resistance protein D"/>
    <property type="match status" value="1"/>
</dbReference>
<dbReference type="PANTHER" id="PTHR43414:SF6">
    <property type="entry name" value="MULTIDRUG RESISTANCE PROTEIN MDTG"/>
    <property type="match status" value="1"/>
</dbReference>
<dbReference type="InterPro" id="IPR036259">
    <property type="entry name" value="MFS_trans_sf"/>
</dbReference>
<feature type="transmembrane region" description="Helical" evidence="7">
    <location>
        <begin position="369"/>
        <end position="389"/>
    </location>
</feature>
<dbReference type="InterPro" id="IPR020846">
    <property type="entry name" value="MFS_dom"/>
</dbReference>
<evidence type="ECO:0000256" key="2">
    <source>
        <dbReference type="ARBA" id="ARBA00022448"/>
    </source>
</evidence>